<dbReference type="AlphaFoldDB" id="A0A8H7SLP0"/>
<dbReference type="EMBL" id="JAEPRE010000186">
    <property type="protein sequence ID" value="KAG2230730.1"/>
    <property type="molecule type" value="Genomic_DNA"/>
</dbReference>
<protein>
    <submittedName>
        <fullName evidence="1">Uncharacterized protein</fullName>
    </submittedName>
</protein>
<dbReference type="Proteomes" id="UP000613177">
    <property type="component" value="Unassembled WGS sequence"/>
</dbReference>
<gene>
    <name evidence="1" type="ORF">INT48_004783</name>
</gene>
<organism evidence="1 2">
    <name type="scientific">Thamnidium elegans</name>
    <dbReference type="NCBI Taxonomy" id="101142"/>
    <lineage>
        <taxon>Eukaryota</taxon>
        <taxon>Fungi</taxon>
        <taxon>Fungi incertae sedis</taxon>
        <taxon>Mucoromycota</taxon>
        <taxon>Mucoromycotina</taxon>
        <taxon>Mucoromycetes</taxon>
        <taxon>Mucorales</taxon>
        <taxon>Mucorineae</taxon>
        <taxon>Mucoraceae</taxon>
        <taxon>Thamnidium</taxon>
    </lineage>
</organism>
<comment type="caution">
    <text evidence="1">The sequence shown here is derived from an EMBL/GenBank/DDBJ whole genome shotgun (WGS) entry which is preliminary data.</text>
</comment>
<accession>A0A8H7SLP0</accession>
<evidence type="ECO:0000313" key="2">
    <source>
        <dbReference type="Proteomes" id="UP000613177"/>
    </source>
</evidence>
<name>A0A8H7SLP0_9FUNG</name>
<proteinExistence type="predicted"/>
<reference evidence="1" key="1">
    <citation type="submission" date="2021-01" db="EMBL/GenBank/DDBJ databases">
        <title>Metabolic potential, ecology and presence of endohyphal bacteria is reflected in genomic diversity of Mucoromycotina.</title>
        <authorList>
            <person name="Muszewska A."/>
            <person name="Okrasinska A."/>
            <person name="Steczkiewicz K."/>
            <person name="Drgas O."/>
            <person name="Orlowska M."/>
            <person name="Perlinska-Lenart U."/>
            <person name="Aleksandrzak-Piekarczyk T."/>
            <person name="Szatraj K."/>
            <person name="Zielenkiewicz U."/>
            <person name="Pilsyk S."/>
            <person name="Malc E."/>
            <person name="Mieczkowski P."/>
            <person name="Kruszewska J.S."/>
            <person name="Biernat P."/>
            <person name="Pawlowska J."/>
        </authorList>
    </citation>
    <scope>NUCLEOTIDE SEQUENCE</scope>
    <source>
        <strain evidence="1">WA0000018081</strain>
    </source>
</reference>
<evidence type="ECO:0000313" key="1">
    <source>
        <dbReference type="EMBL" id="KAG2230730.1"/>
    </source>
</evidence>
<sequence length="129" mass="14726">MVPACHYVDKNGHDNVYNEYGERVFDPMEGVLTEVSDPNVVLETITSQKSYLSLKPVEKETPANNTIKKVVELIKPIDNDVYKDYNDQTRDRMIEGLTITSTTRLIQQYLKEALYNQGISPLPLAHLQI</sequence>
<keyword evidence="2" id="KW-1185">Reference proteome</keyword>